<accession>A0A4R0JV24</accession>
<evidence type="ECO:0000313" key="1">
    <source>
        <dbReference type="EMBL" id="TCC50849.1"/>
    </source>
</evidence>
<proteinExistence type="predicted"/>
<dbReference type="InterPro" id="IPR018988">
    <property type="entry name" value="DUF2000"/>
</dbReference>
<organism evidence="1 2">
    <name type="scientific">Kribbella capetownensis</name>
    <dbReference type="NCBI Taxonomy" id="1572659"/>
    <lineage>
        <taxon>Bacteria</taxon>
        <taxon>Bacillati</taxon>
        <taxon>Actinomycetota</taxon>
        <taxon>Actinomycetes</taxon>
        <taxon>Propionibacteriales</taxon>
        <taxon>Kribbellaceae</taxon>
        <taxon>Kribbella</taxon>
    </lineage>
</organism>
<reference evidence="1 2" key="1">
    <citation type="submission" date="2019-02" db="EMBL/GenBank/DDBJ databases">
        <title>Kribbella capetownensis sp. nov. and Kribbella speibonae sp. nov., isolated from soil.</title>
        <authorList>
            <person name="Curtis S.M."/>
            <person name="Norton I."/>
            <person name="Everest G.J."/>
            <person name="Meyers P.R."/>
        </authorList>
    </citation>
    <scope>NUCLEOTIDE SEQUENCE [LARGE SCALE GENOMIC DNA]</scope>
    <source>
        <strain evidence="1 2">YM53</strain>
    </source>
</reference>
<protein>
    <submittedName>
        <fullName evidence="1">DUF2000 domain-containing protein</fullName>
    </submittedName>
</protein>
<gene>
    <name evidence="1" type="ORF">E0H75_11835</name>
</gene>
<name>A0A4R0JV24_9ACTN</name>
<sequence>MPSSAAMSRLVRRASFCSIRRSAVSSSSMTGSFAELPNDVRNRSRAAAHEARFPTVLTNKMVVVIAAEAPVGVALNTAALLGVGLGHHHDQVVGPETEDAAGNPHTGMCAYPIPVLRASAEQLHDLRTQAAVRDDVTVHDMHQIAQRARTYDQMSTTLSGTKPDDVEYLGLALFGPRQTVDSLTGALALYR</sequence>
<dbReference type="InterPro" id="IPR023476">
    <property type="entry name" value="Pep_tRNA_hydro_II_dom_sf"/>
</dbReference>
<dbReference type="Pfam" id="PF09391">
    <property type="entry name" value="DUF2000"/>
    <property type="match status" value="1"/>
</dbReference>
<comment type="caution">
    <text evidence="1">The sequence shown here is derived from an EMBL/GenBank/DDBJ whole genome shotgun (WGS) entry which is preliminary data.</text>
</comment>
<dbReference type="EMBL" id="SJKD01000002">
    <property type="protein sequence ID" value="TCC50849.1"/>
    <property type="molecule type" value="Genomic_DNA"/>
</dbReference>
<dbReference type="AlphaFoldDB" id="A0A4R0JV24"/>
<dbReference type="Gene3D" id="3.40.1490.10">
    <property type="entry name" value="Bit1"/>
    <property type="match status" value="1"/>
</dbReference>
<dbReference type="Proteomes" id="UP000293342">
    <property type="component" value="Unassembled WGS sequence"/>
</dbReference>
<evidence type="ECO:0000313" key="2">
    <source>
        <dbReference type="Proteomes" id="UP000293342"/>
    </source>
</evidence>
<dbReference type="OrthoDB" id="3692042at2"/>
<keyword evidence="2" id="KW-1185">Reference proteome</keyword>
<dbReference type="SUPFAM" id="SSF102462">
    <property type="entry name" value="Peptidyl-tRNA hydrolase II"/>
    <property type="match status" value="1"/>
</dbReference>